<dbReference type="Proteomes" id="UP000054166">
    <property type="component" value="Unassembled WGS sequence"/>
</dbReference>
<evidence type="ECO:0000313" key="2">
    <source>
        <dbReference type="Proteomes" id="UP000054166"/>
    </source>
</evidence>
<accession>A0A0C3C893</accession>
<sequence length="49" mass="5575">MKSHKLSRLISTSNHLPIWLSKKLQRHTSSLCLKTLISLPSMLSVSPFK</sequence>
<gene>
    <name evidence="1" type="ORF">PILCRDRAFT_775967</name>
</gene>
<reference evidence="2" key="2">
    <citation type="submission" date="2015-01" db="EMBL/GenBank/DDBJ databases">
        <title>Evolutionary Origins and Diversification of the Mycorrhizal Mutualists.</title>
        <authorList>
            <consortium name="DOE Joint Genome Institute"/>
            <consortium name="Mycorrhizal Genomics Consortium"/>
            <person name="Kohler A."/>
            <person name="Kuo A."/>
            <person name="Nagy L.G."/>
            <person name="Floudas D."/>
            <person name="Copeland A."/>
            <person name="Barry K.W."/>
            <person name="Cichocki N."/>
            <person name="Veneault-Fourrey C."/>
            <person name="LaButti K."/>
            <person name="Lindquist E.A."/>
            <person name="Lipzen A."/>
            <person name="Lundell T."/>
            <person name="Morin E."/>
            <person name="Murat C."/>
            <person name="Riley R."/>
            <person name="Ohm R."/>
            <person name="Sun H."/>
            <person name="Tunlid A."/>
            <person name="Henrissat B."/>
            <person name="Grigoriev I.V."/>
            <person name="Hibbett D.S."/>
            <person name="Martin F."/>
        </authorList>
    </citation>
    <scope>NUCLEOTIDE SEQUENCE [LARGE SCALE GENOMIC DNA]</scope>
    <source>
        <strain evidence="2">F 1598</strain>
    </source>
</reference>
<keyword evidence="2" id="KW-1185">Reference proteome</keyword>
<dbReference type="HOGENOM" id="CLU_3143607_0_0_1"/>
<protein>
    <submittedName>
        <fullName evidence="1">Uncharacterized protein</fullName>
    </submittedName>
</protein>
<name>A0A0C3C893_PILCF</name>
<evidence type="ECO:0000313" key="1">
    <source>
        <dbReference type="EMBL" id="KIM85927.1"/>
    </source>
</evidence>
<proteinExistence type="predicted"/>
<organism evidence="1 2">
    <name type="scientific">Piloderma croceum (strain F 1598)</name>
    <dbReference type="NCBI Taxonomy" id="765440"/>
    <lineage>
        <taxon>Eukaryota</taxon>
        <taxon>Fungi</taxon>
        <taxon>Dikarya</taxon>
        <taxon>Basidiomycota</taxon>
        <taxon>Agaricomycotina</taxon>
        <taxon>Agaricomycetes</taxon>
        <taxon>Agaricomycetidae</taxon>
        <taxon>Atheliales</taxon>
        <taxon>Atheliaceae</taxon>
        <taxon>Piloderma</taxon>
    </lineage>
</organism>
<dbReference type="AlphaFoldDB" id="A0A0C3C893"/>
<reference evidence="1 2" key="1">
    <citation type="submission" date="2014-04" db="EMBL/GenBank/DDBJ databases">
        <authorList>
            <consortium name="DOE Joint Genome Institute"/>
            <person name="Kuo A."/>
            <person name="Tarkka M."/>
            <person name="Buscot F."/>
            <person name="Kohler A."/>
            <person name="Nagy L.G."/>
            <person name="Floudas D."/>
            <person name="Copeland A."/>
            <person name="Barry K.W."/>
            <person name="Cichocki N."/>
            <person name="Veneault-Fourrey C."/>
            <person name="LaButti K."/>
            <person name="Lindquist E.A."/>
            <person name="Lipzen A."/>
            <person name="Lundell T."/>
            <person name="Morin E."/>
            <person name="Murat C."/>
            <person name="Sun H."/>
            <person name="Tunlid A."/>
            <person name="Henrissat B."/>
            <person name="Grigoriev I.V."/>
            <person name="Hibbett D.S."/>
            <person name="Martin F."/>
            <person name="Nordberg H.P."/>
            <person name="Cantor M.N."/>
            <person name="Hua S.X."/>
        </authorList>
    </citation>
    <scope>NUCLEOTIDE SEQUENCE [LARGE SCALE GENOMIC DNA]</scope>
    <source>
        <strain evidence="1 2">F 1598</strain>
    </source>
</reference>
<dbReference type="EMBL" id="KN832983">
    <property type="protein sequence ID" value="KIM85927.1"/>
    <property type="molecule type" value="Genomic_DNA"/>
</dbReference>
<dbReference type="InParanoid" id="A0A0C3C893"/>